<comment type="similarity">
    <text evidence="10 11">Belongs to the universal ribosomal protein uS14 family. Zinc-binding uS14 subfamily.</text>
</comment>
<comment type="subunit">
    <text evidence="9 11">Part of the 30S ribosomal subunit. Contacts proteins S3 and S10.</text>
</comment>
<protein>
    <recommendedName>
        <fullName evidence="8 11">Small ribosomal subunit protein uS14</fullName>
    </recommendedName>
</protein>
<evidence type="ECO:0000256" key="11">
    <source>
        <dbReference type="HAMAP-Rule" id="MF_01364"/>
    </source>
</evidence>
<dbReference type="NCBIfam" id="NF005974">
    <property type="entry name" value="PRK08061.1"/>
    <property type="match status" value="1"/>
</dbReference>
<feature type="binding site" evidence="11">
    <location>
        <position position="24"/>
    </location>
    <ligand>
        <name>Zn(2+)</name>
        <dbReference type="ChEBI" id="CHEBI:29105"/>
    </ligand>
</feature>
<dbReference type="GO" id="GO:0008270">
    <property type="term" value="F:zinc ion binding"/>
    <property type="evidence" value="ECO:0007669"/>
    <property type="project" value="UniProtKB-UniRule"/>
</dbReference>
<dbReference type="AlphaFoldDB" id="A0A484HNB2"/>
<comment type="cofactor">
    <cofactor evidence="11">
        <name>Zn(2+)</name>
        <dbReference type="ChEBI" id="CHEBI:29105"/>
    </cofactor>
    <text evidence="11">Binds 1 zinc ion per subunit.</text>
</comment>
<accession>A0A484HNB2</accession>
<dbReference type="GO" id="GO:0005737">
    <property type="term" value="C:cytoplasm"/>
    <property type="evidence" value="ECO:0007669"/>
    <property type="project" value="UniProtKB-ARBA"/>
</dbReference>
<keyword evidence="6 11" id="KW-0689">Ribosomal protein</keyword>
<feature type="binding site" evidence="11">
    <location>
        <position position="40"/>
    </location>
    <ligand>
        <name>Zn(2+)</name>
        <dbReference type="ChEBI" id="CHEBI:29105"/>
    </ligand>
</feature>
<feature type="binding site" evidence="11">
    <location>
        <position position="27"/>
    </location>
    <ligand>
        <name>Zn(2+)</name>
        <dbReference type="ChEBI" id="CHEBI:29105"/>
    </ligand>
</feature>
<evidence type="ECO:0000256" key="2">
    <source>
        <dbReference type="ARBA" id="ARBA00022723"/>
    </source>
</evidence>
<evidence type="ECO:0000256" key="9">
    <source>
        <dbReference type="ARBA" id="ARBA00047110"/>
    </source>
</evidence>
<keyword evidence="4 11" id="KW-0862">Zinc</keyword>
<proteinExistence type="inferred from homology"/>
<dbReference type="PANTHER" id="PTHR19836:SF19">
    <property type="entry name" value="SMALL RIBOSOMAL SUBUNIT PROTEIN US14M"/>
    <property type="match status" value="1"/>
</dbReference>
<sequence>MARKALQMKAIGKAKFKVRKYNRCPMCGRARGYMRKFGICRICFRNLASKGLLPGVLKSSW</sequence>
<dbReference type="EMBL" id="CAACVI010000045">
    <property type="protein sequence ID" value="VEN74791.1"/>
    <property type="molecule type" value="Genomic_DNA"/>
</dbReference>
<comment type="function">
    <text evidence="1 11">Binds 16S rRNA, required for the assembly of 30S particles and may also be responsible for determining the conformation of the 16S rRNA at the A site.</text>
</comment>
<name>A0A484HNB2_9BACT</name>
<keyword evidence="5 11" id="KW-0694">RNA-binding</keyword>
<dbReference type="GO" id="GO:0006412">
    <property type="term" value="P:translation"/>
    <property type="evidence" value="ECO:0007669"/>
    <property type="project" value="UniProtKB-UniRule"/>
</dbReference>
<dbReference type="SUPFAM" id="SSF57716">
    <property type="entry name" value="Glucocorticoid receptor-like (DNA-binding domain)"/>
    <property type="match status" value="1"/>
</dbReference>
<evidence type="ECO:0000256" key="3">
    <source>
        <dbReference type="ARBA" id="ARBA00022730"/>
    </source>
</evidence>
<evidence type="ECO:0000256" key="8">
    <source>
        <dbReference type="ARBA" id="ARBA00035167"/>
    </source>
</evidence>
<evidence type="ECO:0000256" key="4">
    <source>
        <dbReference type="ARBA" id="ARBA00022833"/>
    </source>
</evidence>
<keyword evidence="2 11" id="KW-0479">Metal-binding</keyword>
<reference evidence="12" key="1">
    <citation type="submission" date="2019-01" db="EMBL/GenBank/DDBJ databases">
        <authorList>
            <consortium name="Genoscope - CEA"/>
            <person name="William W."/>
        </authorList>
    </citation>
    <scope>NUCLEOTIDE SEQUENCE</scope>
    <source>
        <strain evidence="12">CR-1</strain>
    </source>
</reference>
<evidence type="ECO:0000256" key="10">
    <source>
        <dbReference type="ARBA" id="ARBA00060857"/>
    </source>
</evidence>
<evidence type="ECO:0000256" key="1">
    <source>
        <dbReference type="ARBA" id="ARBA00003686"/>
    </source>
</evidence>
<keyword evidence="3 11" id="KW-0699">rRNA-binding</keyword>
<dbReference type="Pfam" id="PF00253">
    <property type="entry name" value="Ribosomal_S14"/>
    <property type="match status" value="1"/>
</dbReference>
<gene>
    <name evidence="11 12" type="primary">rpsZ</name>
    <name evidence="11" type="synonym">rpsN</name>
    <name evidence="12" type="ORF">EPICR_50067</name>
</gene>
<evidence type="ECO:0000256" key="7">
    <source>
        <dbReference type="ARBA" id="ARBA00023274"/>
    </source>
</evidence>
<dbReference type="InterPro" id="IPR001209">
    <property type="entry name" value="Ribosomal_uS14"/>
</dbReference>
<dbReference type="InterPro" id="IPR023053">
    <property type="entry name" value="Ribosomal_uS14_bact"/>
</dbReference>
<dbReference type="GO" id="GO:0003735">
    <property type="term" value="F:structural constituent of ribosome"/>
    <property type="evidence" value="ECO:0007669"/>
    <property type="project" value="InterPro"/>
</dbReference>
<dbReference type="Gene3D" id="4.10.830.10">
    <property type="entry name" value="30s Ribosomal Protein S14, Chain N"/>
    <property type="match status" value="1"/>
</dbReference>
<dbReference type="FunFam" id="4.10.830.10:FF:000001">
    <property type="entry name" value="30S ribosomal protein S14 type Z"/>
    <property type="match status" value="1"/>
</dbReference>
<dbReference type="HAMAP" id="MF_01364_B">
    <property type="entry name" value="Ribosomal_uS14_2_B"/>
    <property type="match status" value="1"/>
</dbReference>
<dbReference type="InterPro" id="IPR043140">
    <property type="entry name" value="Ribosomal_uS14_sf"/>
</dbReference>
<feature type="binding site" evidence="11">
    <location>
        <position position="43"/>
    </location>
    <ligand>
        <name>Zn(2+)</name>
        <dbReference type="ChEBI" id="CHEBI:29105"/>
    </ligand>
</feature>
<dbReference type="PANTHER" id="PTHR19836">
    <property type="entry name" value="30S RIBOSOMAL PROTEIN S14"/>
    <property type="match status" value="1"/>
</dbReference>
<evidence type="ECO:0000256" key="6">
    <source>
        <dbReference type="ARBA" id="ARBA00022980"/>
    </source>
</evidence>
<evidence type="ECO:0000313" key="12">
    <source>
        <dbReference type="EMBL" id="VEN74791.1"/>
    </source>
</evidence>
<dbReference type="GO" id="GO:0015935">
    <property type="term" value="C:small ribosomal subunit"/>
    <property type="evidence" value="ECO:0007669"/>
    <property type="project" value="TreeGrafter"/>
</dbReference>
<dbReference type="PROSITE" id="PS00527">
    <property type="entry name" value="RIBOSOMAL_S14"/>
    <property type="match status" value="1"/>
</dbReference>
<dbReference type="GO" id="GO:0019843">
    <property type="term" value="F:rRNA binding"/>
    <property type="evidence" value="ECO:0007669"/>
    <property type="project" value="UniProtKB-UniRule"/>
</dbReference>
<dbReference type="InterPro" id="IPR018271">
    <property type="entry name" value="Ribosomal_uS14_CS"/>
</dbReference>
<evidence type="ECO:0000256" key="5">
    <source>
        <dbReference type="ARBA" id="ARBA00022884"/>
    </source>
</evidence>
<keyword evidence="7 11" id="KW-0687">Ribonucleoprotein</keyword>
<organism evidence="12">
    <name type="scientific">uncultured Desulfobacteraceae bacterium</name>
    <dbReference type="NCBI Taxonomy" id="218296"/>
    <lineage>
        <taxon>Bacteria</taxon>
        <taxon>Pseudomonadati</taxon>
        <taxon>Thermodesulfobacteriota</taxon>
        <taxon>Desulfobacteria</taxon>
        <taxon>Desulfobacterales</taxon>
        <taxon>Desulfobacteraceae</taxon>
        <taxon>environmental samples</taxon>
    </lineage>
</organism>